<accession>A0A644ZYT5</accession>
<evidence type="ECO:0000259" key="6">
    <source>
        <dbReference type="PROSITE" id="PS50234"/>
    </source>
</evidence>
<reference evidence="7" key="1">
    <citation type="submission" date="2019-08" db="EMBL/GenBank/DDBJ databases">
        <authorList>
            <person name="Kucharzyk K."/>
            <person name="Murdoch R.W."/>
            <person name="Higgins S."/>
            <person name="Loffler F."/>
        </authorList>
    </citation>
    <scope>NUCLEOTIDE SEQUENCE</scope>
</reference>
<keyword evidence="2 5" id="KW-0812">Transmembrane</keyword>
<evidence type="ECO:0000256" key="1">
    <source>
        <dbReference type="ARBA" id="ARBA00022475"/>
    </source>
</evidence>
<keyword evidence="1" id="KW-1003">Cell membrane</keyword>
<feature type="transmembrane region" description="Helical" evidence="5">
    <location>
        <begin position="306"/>
        <end position="323"/>
    </location>
</feature>
<protein>
    <recommendedName>
        <fullName evidence="6">VWFA domain-containing protein</fullName>
    </recommendedName>
</protein>
<dbReference type="SMART" id="SM00327">
    <property type="entry name" value="VWA"/>
    <property type="match status" value="1"/>
</dbReference>
<dbReference type="InterPro" id="IPR050768">
    <property type="entry name" value="UPF0353/GerABKA_families"/>
</dbReference>
<comment type="caution">
    <text evidence="7">The sequence shown here is derived from an EMBL/GenBank/DDBJ whole genome shotgun (WGS) entry which is preliminary data.</text>
</comment>
<evidence type="ECO:0000256" key="4">
    <source>
        <dbReference type="ARBA" id="ARBA00023136"/>
    </source>
</evidence>
<gene>
    <name evidence="7" type="ORF">SDC9_92828</name>
</gene>
<organism evidence="7">
    <name type="scientific">bioreactor metagenome</name>
    <dbReference type="NCBI Taxonomy" id="1076179"/>
    <lineage>
        <taxon>unclassified sequences</taxon>
        <taxon>metagenomes</taxon>
        <taxon>ecological metagenomes</taxon>
    </lineage>
</organism>
<name>A0A644ZYT5_9ZZZZ</name>
<dbReference type="AlphaFoldDB" id="A0A644ZYT5"/>
<evidence type="ECO:0000256" key="3">
    <source>
        <dbReference type="ARBA" id="ARBA00022989"/>
    </source>
</evidence>
<dbReference type="SUPFAM" id="SSF53300">
    <property type="entry name" value="vWA-like"/>
    <property type="match status" value="1"/>
</dbReference>
<evidence type="ECO:0000256" key="2">
    <source>
        <dbReference type="ARBA" id="ARBA00022692"/>
    </source>
</evidence>
<dbReference type="Pfam" id="PF13519">
    <property type="entry name" value="VWA_2"/>
    <property type="match status" value="1"/>
</dbReference>
<dbReference type="InterPro" id="IPR036465">
    <property type="entry name" value="vWFA_dom_sf"/>
</dbReference>
<feature type="transmembrane region" description="Helical" evidence="5">
    <location>
        <begin position="56"/>
        <end position="74"/>
    </location>
</feature>
<feature type="transmembrane region" description="Helical" evidence="5">
    <location>
        <begin position="6"/>
        <end position="26"/>
    </location>
</feature>
<sequence>MIHFAQAEYLTLILVIPLLFILHGINRAVRKRRLARLGDKSVIDGLIPGASAARGWIKLSFLSLALFFFALGLARPQMGARIKEVEGKGAEIMIALDVSNSMLAQDYSPNRIERAKLAVSRLTDRLQEDRIGLIVFAGQAFVQLPVTTDYVSARMFLNSINTGSVSVQGTSLSEAINLGIRSFSDQTNTGKALILITDGEDHEDDPVSVAKTAREMGIVVYTIGIGSQEGKPIPLEQGELLKDKDGNIVVSRLNEEILVKVAEAGGGRYIRAGNNDFGLESIVDHIRSLDQVSFRSVVFEDFNEQYMYFFAIALFFFVLEFLITDRRGRLFFK</sequence>
<dbReference type="InterPro" id="IPR002035">
    <property type="entry name" value="VWF_A"/>
</dbReference>
<dbReference type="PANTHER" id="PTHR22550">
    <property type="entry name" value="SPORE GERMINATION PROTEIN"/>
    <property type="match status" value="1"/>
</dbReference>
<evidence type="ECO:0000313" key="7">
    <source>
        <dbReference type="EMBL" id="MPM46130.1"/>
    </source>
</evidence>
<dbReference type="PROSITE" id="PS50234">
    <property type="entry name" value="VWFA"/>
    <property type="match status" value="1"/>
</dbReference>
<keyword evidence="4 5" id="KW-0472">Membrane</keyword>
<keyword evidence="3 5" id="KW-1133">Transmembrane helix</keyword>
<dbReference type="EMBL" id="VSSQ01011153">
    <property type="protein sequence ID" value="MPM46130.1"/>
    <property type="molecule type" value="Genomic_DNA"/>
</dbReference>
<dbReference type="PANTHER" id="PTHR22550:SF5">
    <property type="entry name" value="LEUCINE ZIPPER PROTEIN 4"/>
    <property type="match status" value="1"/>
</dbReference>
<dbReference type="Gene3D" id="3.40.50.410">
    <property type="entry name" value="von Willebrand factor, type A domain"/>
    <property type="match status" value="1"/>
</dbReference>
<feature type="domain" description="VWFA" evidence="6">
    <location>
        <begin position="91"/>
        <end position="286"/>
    </location>
</feature>
<proteinExistence type="predicted"/>
<evidence type="ECO:0000256" key="5">
    <source>
        <dbReference type="SAM" id="Phobius"/>
    </source>
</evidence>